<evidence type="ECO:0000313" key="1">
    <source>
        <dbReference type="EMBL" id="BCZ19432.1"/>
    </source>
</evidence>
<reference evidence="1 2" key="1">
    <citation type="submission" date="2021-07" db="EMBL/GenBank/DDBJ databases">
        <title>Novel Helicobacter sp. Isolated from a cat.</title>
        <authorList>
            <person name="Rimbara E."/>
            <person name="Suzuki M."/>
        </authorList>
    </citation>
    <scope>NUCLEOTIDE SEQUENCE [LARGE SCALE GENOMIC DNA]</scope>
    <source>
        <strain evidence="2">NHP19-012</strain>
    </source>
</reference>
<keyword evidence="2" id="KW-1185">Reference proteome</keyword>
<dbReference type="Proteomes" id="UP000826146">
    <property type="component" value="Chromosome"/>
</dbReference>
<protein>
    <submittedName>
        <fullName evidence="1">Uncharacterized protein</fullName>
    </submittedName>
</protein>
<name>A0ABN6I8U7_9HELI</name>
<organism evidence="1 2">
    <name type="scientific">Helicobacter gastrofelis</name>
    <dbReference type="NCBI Taxonomy" id="2849642"/>
    <lineage>
        <taxon>Bacteria</taxon>
        <taxon>Pseudomonadati</taxon>
        <taxon>Campylobacterota</taxon>
        <taxon>Epsilonproteobacteria</taxon>
        <taxon>Campylobacterales</taxon>
        <taxon>Helicobacteraceae</taxon>
        <taxon>Helicobacter</taxon>
    </lineage>
</organism>
<proteinExistence type="predicted"/>
<accession>A0ABN6I8U7</accession>
<dbReference type="EMBL" id="AP024819">
    <property type="protein sequence ID" value="BCZ19432.1"/>
    <property type="molecule type" value="Genomic_DNA"/>
</dbReference>
<evidence type="ECO:0000313" key="2">
    <source>
        <dbReference type="Proteomes" id="UP000826146"/>
    </source>
</evidence>
<sequence>MHSGQNRARPLAQNDNLEALMKQKDLSKMNKRALLAYANTLDMSILTYENELSILEARKAKVTKDLDL</sequence>
<gene>
    <name evidence="1" type="ORF">NHP190012_10740</name>
</gene>